<dbReference type="Proteomes" id="UP001165293">
    <property type="component" value="Unassembled WGS sequence"/>
</dbReference>
<evidence type="ECO:0000256" key="2">
    <source>
        <dbReference type="ARBA" id="ARBA00022801"/>
    </source>
</evidence>
<dbReference type="InterPro" id="IPR008272">
    <property type="entry name" value="HB-CoA_thioesterase_AS"/>
</dbReference>
<dbReference type="InterPro" id="IPR029069">
    <property type="entry name" value="HotDog_dom_sf"/>
</dbReference>
<dbReference type="NCBIfam" id="TIGR02799">
    <property type="entry name" value="thio_ybgC"/>
    <property type="match status" value="1"/>
</dbReference>
<dbReference type="NCBIfam" id="TIGR00051">
    <property type="entry name" value="YbgC/FadM family acyl-CoA thioesterase"/>
    <property type="match status" value="1"/>
</dbReference>
<evidence type="ECO:0000313" key="4">
    <source>
        <dbReference type="Proteomes" id="UP001165293"/>
    </source>
</evidence>
<dbReference type="Pfam" id="PF13279">
    <property type="entry name" value="4HBT_2"/>
    <property type="match status" value="1"/>
</dbReference>
<keyword evidence="2" id="KW-0378">Hydrolase</keyword>
<dbReference type="InterPro" id="IPR050563">
    <property type="entry name" value="4-hydroxybenzoyl-CoA_TE"/>
</dbReference>
<dbReference type="EMBL" id="JAJGAK010000001">
    <property type="protein sequence ID" value="MCC8362460.1"/>
    <property type="molecule type" value="Genomic_DNA"/>
</dbReference>
<name>A0ABS8JG37_9GAMM</name>
<dbReference type="PANTHER" id="PTHR31793:SF37">
    <property type="entry name" value="ACYL-COA THIOESTER HYDROLASE YBGC"/>
    <property type="match status" value="1"/>
</dbReference>
<dbReference type="InterPro" id="IPR006684">
    <property type="entry name" value="YbgC/YbaW"/>
</dbReference>
<evidence type="ECO:0000256" key="1">
    <source>
        <dbReference type="ARBA" id="ARBA00005953"/>
    </source>
</evidence>
<dbReference type="SUPFAM" id="SSF54637">
    <property type="entry name" value="Thioesterase/thiol ester dehydrase-isomerase"/>
    <property type="match status" value="1"/>
</dbReference>
<organism evidence="3 4">
    <name type="scientific">Noviluteimonas lactosilytica</name>
    <dbReference type="NCBI Taxonomy" id="2888523"/>
    <lineage>
        <taxon>Bacteria</taxon>
        <taxon>Pseudomonadati</taxon>
        <taxon>Pseudomonadota</taxon>
        <taxon>Gammaproteobacteria</taxon>
        <taxon>Lysobacterales</taxon>
        <taxon>Lysobacteraceae</taxon>
        <taxon>Noviluteimonas</taxon>
    </lineage>
</organism>
<evidence type="ECO:0000313" key="3">
    <source>
        <dbReference type="EMBL" id="MCC8362460.1"/>
    </source>
</evidence>
<dbReference type="PANTHER" id="PTHR31793">
    <property type="entry name" value="4-HYDROXYBENZOYL-COA THIOESTERASE FAMILY MEMBER"/>
    <property type="match status" value="1"/>
</dbReference>
<dbReference type="CDD" id="cd00586">
    <property type="entry name" value="4HBT"/>
    <property type="match status" value="1"/>
</dbReference>
<keyword evidence="4" id="KW-1185">Reference proteome</keyword>
<comment type="caution">
    <text evidence="3">The sequence shown here is derived from an EMBL/GenBank/DDBJ whole genome shotgun (WGS) entry which is preliminary data.</text>
</comment>
<dbReference type="Gene3D" id="3.10.129.10">
    <property type="entry name" value="Hotdog Thioesterase"/>
    <property type="match status" value="1"/>
</dbReference>
<dbReference type="RefSeq" id="WP_230526062.1">
    <property type="nucleotide sequence ID" value="NZ_JAJGAK010000001.1"/>
</dbReference>
<dbReference type="InterPro" id="IPR014166">
    <property type="entry name" value="Tol-Pal_acyl-CoA_thioesterase"/>
</dbReference>
<gene>
    <name evidence="3" type="primary">ybgC</name>
    <name evidence="3" type="ORF">LK996_05160</name>
</gene>
<dbReference type="PIRSF" id="PIRSF003230">
    <property type="entry name" value="YbgC"/>
    <property type="match status" value="1"/>
</dbReference>
<comment type="similarity">
    <text evidence="1">Belongs to the 4-hydroxybenzoyl-CoA thioesterase family.</text>
</comment>
<proteinExistence type="inferred from homology"/>
<protein>
    <submittedName>
        <fullName evidence="3">Tol-pal system-associated acyl-CoA thioesterase</fullName>
    </submittedName>
</protein>
<dbReference type="PROSITE" id="PS01328">
    <property type="entry name" value="4HBCOA_THIOESTERASE"/>
    <property type="match status" value="1"/>
</dbReference>
<accession>A0ABS8JG37</accession>
<sequence length="143" mass="16097">MQPVSEPVFSWPTRVYWEDTDAGGVVYHAQYLAFLERARTEWMRAQGNGQSRLRDEHDLVFAVRAMRIDFRLPARLDDALQVSVSLTQCRRASLVLVQSIHRDGELLLDAEVRIAALSASSFKPVAIPQPLHDSLNALVETPA</sequence>
<reference evidence="3" key="1">
    <citation type="submission" date="2021-10" db="EMBL/GenBank/DDBJ databases">
        <authorList>
            <person name="Lyu M."/>
            <person name="Wang X."/>
            <person name="Meng X."/>
            <person name="Xu K."/>
        </authorList>
    </citation>
    <scope>NUCLEOTIDE SEQUENCE</scope>
    <source>
        <strain evidence="3">A6</strain>
    </source>
</reference>